<sequence length="79" mass="9282">DVLCVDHTDHKMKSFIIQRIESRHCLFQVKVCSQQAMRVETAACRIGHQMKTFIMQEPRDFLCHLEILASDQVREHSLN</sequence>
<evidence type="ECO:0000313" key="1">
    <source>
        <dbReference type="EMBL" id="CAB4037945.1"/>
    </source>
</evidence>
<accession>A0A6S7JY94</accession>
<keyword evidence="2" id="KW-1185">Reference proteome</keyword>
<evidence type="ECO:0000313" key="2">
    <source>
        <dbReference type="Proteomes" id="UP001152795"/>
    </source>
</evidence>
<name>A0A6S7JY94_PARCT</name>
<comment type="caution">
    <text evidence="1">The sequence shown here is derived from an EMBL/GenBank/DDBJ whole genome shotgun (WGS) entry which is preliminary data.</text>
</comment>
<dbReference type="EMBL" id="CACRXK020023635">
    <property type="protein sequence ID" value="CAB4037945.1"/>
    <property type="molecule type" value="Genomic_DNA"/>
</dbReference>
<gene>
    <name evidence="1" type="ORF">PACLA_8A008505</name>
</gene>
<dbReference type="Proteomes" id="UP001152795">
    <property type="component" value="Unassembled WGS sequence"/>
</dbReference>
<protein>
    <submittedName>
        <fullName evidence="1">Uncharacterized protein</fullName>
    </submittedName>
</protein>
<reference evidence="1" key="1">
    <citation type="submission" date="2020-04" db="EMBL/GenBank/DDBJ databases">
        <authorList>
            <person name="Alioto T."/>
            <person name="Alioto T."/>
            <person name="Gomez Garrido J."/>
        </authorList>
    </citation>
    <scope>NUCLEOTIDE SEQUENCE</scope>
    <source>
        <strain evidence="1">A484AB</strain>
    </source>
</reference>
<proteinExistence type="predicted"/>
<feature type="non-terminal residue" evidence="1">
    <location>
        <position position="1"/>
    </location>
</feature>
<organism evidence="1 2">
    <name type="scientific">Paramuricea clavata</name>
    <name type="common">Red gorgonian</name>
    <name type="synonym">Violescent sea-whip</name>
    <dbReference type="NCBI Taxonomy" id="317549"/>
    <lineage>
        <taxon>Eukaryota</taxon>
        <taxon>Metazoa</taxon>
        <taxon>Cnidaria</taxon>
        <taxon>Anthozoa</taxon>
        <taxon>Octocorallia</taxon>
        <taxon>Malacalcyonacea</taxon>
        <taxon>Plexauridae</taxon>
        <taxon>Paramuricea</taxon>
    </lineage>
</organism>
<dbReference type="AlphaFoldDB" id="A0A6S7JY94"/>